<sequence>MSGRKLLIEAKQIILKRLDASYPEEITLDDRNIGFFDSMDITPEANRRRSALNDAFTHLKEEGLIQFSSPNNRRPREGLKLTPSGALRVRNPIDAYKQDGIKAALGALANFVARVIEKKFTA</sequence>
<gene>
    <name evidence="1" type="ORF">GSUB_06585</name>
</gene>
<evidence type="ECO:0000313" key="1">
    <source>
        <dbReference type="EMBL" id="AJF06289.1"/>
    </source>
</evidence>
<evidence type="ECO:0000313" key="2">
    <source>
        <dbReference type="Proteomes" id="UP000035036"/>
    </source>
</evidence>
<accession>A0A0B5FNR1</accession>
<dbReference type="KEGG" id="gsb:GSUB_06585"/>
<protein>
    <submittedName>
        <fullName evidence="1">Uncharacterized protein</fullName>
    </submittedName>
</protein>
<dbReference type="HOGENOM" id="CLU_2023418_0_0_7"/>
<proteinExistence type="predicted"/>
<name>A0A0B5FNR1_9BACT</name>
<dbReference type="AlphaFoldDB" id="A0A0B5FNR1"/>
<dbReference type="Proteomes" id="UP000035036">
    <property type="component" value="Chromosome"/>
</dbReference>
<keyword evidence="2" id="KW-1185">Reference proteome</keyword>
<organism evidence="1 2">
    <name type="scientific">Geoalkalibacter subterraneus</name>
    <dbReference type="NCBI Taxonomy" id="483547"/>
    <lineage>
        <taxon>Bacteria</taxon>
        <taxon>Pseudomonadati</taxon>
        <taxon>Thermodesulfobacteriota</taxon>
        <taxon>Desulfuromonadia</taxon>
        <taxon>Desulfuromonadales</taxon>
        <taxon>Geoalkalibacteraceae</taxon>
        <taxon>Geoalkalibacter</taxon>
    </lineage>
</organism>
<reference evidence="1 2" key="1">
    <citation type="journal article" date="2015" name="Genome Announc.">
        <title>Genomes of Geoalkalibacter ferrihydriticus Z-0531T and Geoalkalibacter subterraneus Red1T, Two Haloalkaliphilic Metal-Reducing Deltaproteobacteria.</title>
        <authorList>
            <person name="Badalamenti J.P."/>
            <person name="Krajmalnik-Brown R."/>
            <person name="Torres C.I."/>
            <person name="Bond D.R."/>
        </authorList>
    </citation>
    <scope>NUCLEOTIDE SEQUENCE [LARGE SCALE GENOMIC DNA]</scope>
    <source>
        <strain evidence="1 2">Red1</strain>
    </source>
</reference>
<dbReference type="EMBL" id="CP010311">
    <property type="protein sequence ID" value="AJF06289.1"/>
    <property type="molecule type" value="Genomic_DNA"/>
</dbReference>